<comment type="caution">
    <text evidence="1">The sequence shown here is derived from an EMBL/GenBank/DDBJ whole genome shotgun (WGS) entry which is preliminary data.</text>
</comment>
<reference evidence="1" key="1">
    <citation type="submission" date="2021-01" db="EMBL/GenBank/DDBJ databases">
        <title>Adiantum capillus-veneris genome.</title>
        <authorList>
            <person name="Fang Y."/>
            <person name="Liao Q."/>
        </authorList>
    </citation>
    <scope>NUCLEOTIDE SEQUENCE</scope>
    <source>
        <strain evidence="1">H3</strain>
        <tissue evidence="1">Leaf</tissue>
    </source>
</reference>
<dbReference type="EMBL" id="JABFUD020000011">
    <property type="protein sequence ID" value="KAI5074039.1"/>
    <property type="molecule type" value="Genomic_DNA"/>
</dbReference>
<evidence type="ECO:0000313" key="1">
    <source>
        <dbReference type="EMBL" id="KAI5074039.1"/>
    </source>
</evidence>
<gene>
    <name evidence="1" type="ORF">GOP47_0012052</name>
</gene>
<evidence type="ECO:0000313" key="2">
    <source>
        <dbReference type="Proteomes" id="UP000886520"/>
    </source>
</evidence>
<dbReference type="Proteomes" id="UP000886520">
    <property type="component" value="Chromosome 11"/>
</dbReference>
<name>A0A9D4UUG1_ADICA</name>
<proteinExistence type="predicted"/>
<accession>A0A9D4UUG1</accession>
<dbReference type="AlphaFoldDB" id="A0A9D4UUG1"/>
<protein>
    <submittedName>
        <fullName evidence="1">Uncharacterized protein</fullName>
    </submittedName>
</protein>
<organism evidence="1 2">
    <name type="scientific">Adiantum capillus-veneris</name>
    <name type="common">Maidenhair fern</name>
    <dbReference type="NCBI Taxonomy" id="13818"/>
    <lineage>
        <taxon>Eukaryota</taxon>
        <taxon>Viridiplantae</taxon>
        <taxon>Streptophyta</taxon>
        <taxon>Embryophyta</taxon>
        <taxon>Tracheophyta</taxon>
        <taxon>Polypodiopsida</taxon>
        <taxon>Polypodiidae</taxon>
        <taxon>Polypodiales</taxon>
        <taxon>Pteridineae</taxon>
        <taxon>Pteridaceae</taxon>
        <taxon>Vittarioideae</taxon>
        <taxon>Adiantum</taxon>
    </lineage>
</organism>
<keyword evidence="2" id="KW-1185">Reference proteome</keyword>
<sequence>MLVVDIHAVQPIRLNERRDGGDGVGDPGGDARRRLKLHIIVIDCVATQAQHDLHVAVLRFDGLDGIGRDVSGVPEGCKLATGGGGAIAGVVDGKGEDEVHFHVAVDGHIGEGDAIPEGADVLSEYFAVTRPGRSGRGGVGGKAELLPNLKVVAVDVSVPGLEVGEGDTVVLRDGVAGVAGLHRVGGGTGLREGERRQEAEDVKCRGEQGRGEHEADATCSRLHSCCCEAIKCRAKRSERGWDKLQNERGIRNRSRMCCGGGAEDSVLHI</sequence>